<dbReference type="Proteomes" id="UP000076825">
    <property type="component" value="Chromosome 1"/>
</dbReference>
<evidence type="ECO:0000256" key="5">
    <source>
        <dbReference type="ARBA" id="ARBA00023306"/>
    </source>
</evidence>
<evidence type="ECO:0000256" key="7">
    <source>
        <dbReference type="HAMAP-Rule" id="MF_00208"/>
    </source>
</evidence>
<keyword evidence="8" id="KW-0963">Cytoplasm</keyword>
<evidence type="ECO:0000313" key="14">
    <source>
        <dbReference type="EMBL" id="SAI67035.1"/>
    </source>
</evidence>
<feature type="binding site" evidence="8">
    <location>
        <begin position="593"/>
        <end position="599"/>
    </location>
    <ligand>
        <name>ATP</name>
        <dbReference type="ChEBI" id="CHEBI:30616"/>
    </ligand>
</feature>
<feature type="domain" description="Mur ligase central" evidence="13">
    <location>
        <begin position="117"/>
        <end position="319"/>
    </location>
</feature>
<gene>
    <name evidence="7 14" type="primary">murE</name>
    <name evidence="8" type="synonym">murF</name>
    <name evidence="14" type="ORF">SAMEA3906487_00553</name>
</gene>
<dbReference type="Gene3D" id="3.90.190.20">
    <property type="entry name" value="Mur ligase, C-terminal domain"/>
    <property type="match status" value="2"/>
</dbReference>
<evidence type="ECO:0000259" key="12">
    <source>
        <dbReference type="Pfam" id="PF02875"/>
    </source>
</evidence>
<evidence type="ECO:0000256" key="8">
    <source>
        <dbReference type="HAMAP-Rule" id="MF_02019"/>
    </source>
</evidence>
<reference evidence="14 15" key="1">
    <citation type="submission" date="2016-04" db="EMBL/GenBank/DDBJ databases">
        <authorList>
            <consortium name="Pathogen Informatics"/>
        </authorList>
    </citation>
    <scope>NUCLEOTIDE SEQUENCE [LARGE SCALE GENOMIC DNA]</scope>
    <source>
        <strain evidence="14 15">H044680328</strain>
    </source>
</reference>
<dbReference type="PANTHER" id="PTHR23135">
    <property type="entry name" value="MUR LIGASE FAMILY MEMBER"/>
    <property type="match status" value="1"/>
</dbReference>
<evidence type="ECO:0000256" key="10">
    <source>
        <dbReference type="RuleBase" id="RU004136"/>
    </source>
</evidence>
<dbReference type="Gene3D" id="3.40.1390.10">
    <property type="entry name" value="MurE/MurF, N-terminal domain"/>
    <property type="match status" value="2"/>
</dbReference>
<feature type="binding site" evidence="7">
    <location>
        <position position="195"/>
    </location>
    <ligand>
        <name>UDP-N-acetyl-alpha-D-muramoyl-L-alanyl-D-glutamate</name>
        <dbReference type="ChEBI" id="CHEBI:83900"/>
    </ligand>
</feature>
<evidence type="ECO:0000256" key="3">
    <source>
        <dbReference type="ARBA" id="ARBA00022960"/>
    </source>
</evidence>
<dbReference type="PATRIC" id="fig|123899.6.peg.535"/>
<comment type="caution">
    <text evidence="7">Lacks conserved residue(s) required for the propagation of feature annotation.</text>
</comment>
<feature type="binding site" evidence="7">
    <location>
        <position position="478"/>
    </location>
    <ligand>
        <name>meso-2,6-diaminopimelate</name>
        <dbReference type="ChEBI" id="CHEBI:57791"/>
    </ligand>
</feature>
<dbReference type="Pfam" id="PF02875">
    <property type="entry name" value="Mur_ligase_C"/>
    <property type="match status" value="2"/>
</dbReference>
<dbReference type="GO" id="GO:0005737">
    <property type="term" value="C:cytoplasm"/>
    <property type="evidence" value="ECO:0007669"/>
    <property type="project" value="UniProtKB-SubCell"/>
</dbReference>
<keyword evidence="8 14" id="KW-0436">Ligase</keyword>
<dbReference type="GO" id="GO:0009252">
    <property type="term" value="P:peptidoglycan biosynthetic process"/>
    <property type="evidence" value="ECO:0007669"/>
    <property type="project" value="UniProtKB-UniRule"/>
</dbReference>
<keyword evidence="7" id="KW-0460">Magnesium</keyword>
<keyword evidence="8" id="KW-0547">Nucleotide-binding</keyword>
<dbReference type="InterPro" id="IPR013221">
    <property type="entry name" value="Mur_ligase_cen"/>
</dbReference>
<sequence>MSVSFEFTRAPVGSSLPVLQQLRERAGSQADLRLDSREVQPGDVFVACRGVHGDGRRYIAQALAAGAAAVVYDLDALDEAAAPDARVLGVPGLRGMLGELADGWYGQPSASLMVLAVTGTNGKTSCVQWLAQALTRLGKPCGTVGTLGGLMPDGTSLGGSLTTPDVITLHRWLAVMRDAGVQAVAMEASSIGLEQSRMDNVRVVAAGFTNLSRDHLDYHGTMVRYEVAKGLLFDWPGLQSAVINADDAAGRRLLARLPQELACGYGLEPGTPAQICARECQATAHGQVFTLATPEGEAQVVTPLLGSHNVSNLLLVAGLLLKLGWSLGQVARELAAMQPVDGRLQTVPAPALSQLTTASQGPMVVVDYAHTPDALARALTALRPLAQARQGALVCVFGCGGDRDPGKRPEMGQIAAELADRLLVTSDNPRSESPQAIIDQVLAGIAPPVQPESQVDRALAILQAIWSSRPEDVVLLAGKGHETYQEIAGQKSTFDDRQWARAALLLPHVAGVSSDTRSIGANELFVALSGESFDGHDYLSQAQARGACAAVVAHPVAETSLPQLVLGDTRLALGRLATAWRSRFALPAIAVTGSNGKTTTKEMISAILAEALGESQRLATAGNFNNDIGVPLTLLRLRPAHRAAVFELGMNHPGEIAQLAAMAQCSVALVTNAQREHQEFMHTVEAVAQENGSAIAALPADGVAVYPGDEPYTMIWDALAGARRVLRFGLQPGLDVYAQHLRPGPQGMLCQVVTPRGVAELSLPMPGEHNLRNALAAIACALAVDVPLPVAVRALAGFQAVAGRMQRKEMIDGTLLIDDTYNANPDSVRAAIDVLSGLPGPRALVLGDMGEVGNNGPAMHREVGAYARDRGIDALFTLGEASQAAAAEFGARARACVSVDEVVAALRGMSPSSILIKGSRFMRMERVVTAFAKEGNEAGGRGDKHVA</sequence>
<feature type="modified residue" description="N6-carboxylysine" evidence="7">
    <location>
        <position position="229"/>
    </location>
</feature>
<dbReference type="OrthoDB" id="9800958at2"/>
<evidence type="ECO:0000256" key="2">
    <source>
        <dbReference type="ARBA" id="ARBA00022618"/>
    </source>
</evidence>
<feature type="domain" description="Mur ligase C-terminal" evidence="12">
    <location>
        <begin position="356"/>
        <end position="480"/>
    </location>
</feature>
<dbReference type="GO" id="GO:0008766">
    <property type="term" value="F:UDP-N-acetylmuramoylalanyl-D-glutamyl-2,6-diaminopimelate-D-alanyl-D-alanine ligase activity"/>
    <property type="evidence" value="ECO:0007669"/>
    <property type="project" value="RHEA"/>
</dbReference>
<dbReference type="HAMAP" id="MF_00208">
    <property type="entry name" value="MurE"/>
    <property type="match status" value="1"/>
</dbReference>
<keyword evidence="3 8" id="KW-0133">Cell shape</keyword>
<feature type="domain" description="Mur ligase central" evidence="13">
    <location>
        <begin position="591"/>
        <end position="781"/>
    </location>
</feature>
<dbReference type="Pfam" id="PF08245">
    <property type="entry name" value="Mur_ligase_M"/>
    <property type="match status" value="2"/>
</dbReference>
<dbReference type="SUPFAM" id="SSF63418">
    <property type="entry name" value="MurE/MurF N-terminal domain"/>
    <property type="match status" value="2"/>
</dbReference>
<feature type="binding site" evidence="7">
    <location>
        <begin position="427"/>
        <end position="430"/>
    </location>
    <ligand>
        <name>meso-2,6-diaminopimelate</name>
        <dbReference type="ChEBI" id="CHEBI:57791"/>
    </ligand>
</feature>
<feature type="binding site" evidence="7">
    <location>
        <begin position="162"/>
        <end position="163"/>
    </location>
    <ligand>
        <name>UDP-N-acetyl-alpha-D-muramoyl-L-alanyl-D-glutamate</name>
        <dbReference type="ChEBI" id="CHEBI:83900"/>
    </ligand>
</feature>
<dbReference type="EC" id="6.3.2.10" evidence="8"/>
<evidence type="ECO:0000256" key="9">
    <source>
        <dbReference type="RuleBase" id="RU004135"/>
    </source>
</evidence>
<comment type="function">
    <text evidence="8 10">Involved in cell wall formation. Catalyzes the final step in the synthesis of UDP-N-acetylmuramoyl-pentapeptide, the precursor of murein.</text>
</comment>
<accession>A0A157S9G3</accession>
<dbReference type="InterPro" id="IPR036615">
    <property type="entry name" value="Mur_ligase_C_dom_sf"/>
</dbReference>
<feature type="binding site" evidence="7">
    <location>
        <position position="189"/>
    </location>
    <ligand>
        <name>UDP-N-acetyl-alpha-D-muramoyl-L-alanyl-D-glutamate</name>
        <dbReference type="ChEBI" id="CHEBI:83900"/>
    </ligand>
</feature>
<comment type="similarity">
    <text evidence="1 7">Belongs to the MurCDEF family. MurE subfamily.</text>
</comment>
<comment type="catalytic activity">
    <reaction evidence="8 10">
        <text>D-alanyl-D-alanine + UDP-N-acetyl-alpha-D-muramoyl-L-alanyl-gamma-D-glutamyl-meso-2,6-diaminopimelate + ATP = UDP-N-acetyl-alpha-D-muramoyl-L-alanyl-gamma-D-glutamyl-meso-2,6-diaminopimeloyl-D-alanyl-D-alanine + ADP + phosphate + H(+)</text>
        <dbReference type="Rhea" id="RHEA:28374"/>
        <dbReference type="ChEBI" id="CHEBI:15378"/>
        <dbReference type="ChEBI" id="CHEBI:30616"/>
        <dbReference type="ChEBI" id="CHEBI:43474"/>
        <dbReference type="ChEBI" id="CHEBI:57822"/>
        <dbReference type="ChEBI" id="CHEBI:61386"/>
        <dbReference type="ChEBI" id="CHEBI:83905"/>
        <dbReference type="ChEBI" id="CHEBI:456216"/>
        <dbReference type="EC" id="6.3.2.10"/>
    </reaction>
</comment>
<feature type="binding site" evidence="7">
    <location>
        <position position="197"/>
    </location>
    <ligand>
        <name>UDP-N-acetyl-alpha-D-muramoyl-L-alanyl-D-glutamate</name>
        <dbReference type="ChEBI" id="CHEBI:83900"/>
    </ligand>
</feature>
<comment type="PTM">
    <text evidence="7">Carboxylation is probably crucial for Mg(2+) binding and, consequently, for the gamma-phosphate positioning of ATP.</text>
</comment>
<keyword evidence="2 8" id="KW-0132">Cell division</keyword>
<dbReference type="GO" id="GO:0008360">
    <property type="term" value="P:regulation of cell shape"/>
    <property type="evidence" value="ECO:0007669"/>
    <property type="project" value="UniProtKB-KW"/>
</dbReference>
<dbReference type="KEGG" id="btrm:SAMEA390648700553"/>
<evidence type="ECO:0000313" key="15">
    <source>
        <dbReference type="Proteomes" id="UP000076825"/>
    </source>
</evidence>
<comment type="cofactor">
    <cofactor evidence="7">
        <name>Mg(2+)</name>
        <dbReference type="ChEBI" id="CHEBI:18420"/>
    </cofactor>
</comment>
<dbReference type="GO" id="GO:0071555">
    <property type="term" value="P:cell wall organization"/>
    <property type="evidence" value="ECO:0007669"/>
    <property type="project" value="UniProtKB-KW"/>
</dbReference>
<dbReference type="STRING" id="123899.SAMEA3906487_00553"/>
<feature type="binding site" evidence="7">
    <location>
        <begin position="119"/>
        <end position="125"/>
    </location>
    <ligand>
        <name>ATP</name>
        <dbReference type="ChEBI" id="CHEBI:30616"/>
    </ligand>
</feature>
<dbReference type="EC" id="6.3.2.13" evidence="7"/>
<dbReference type="Gene3D" id="3.40.1190.10">
    <property type="entry name" value="Mur-like, catalytic domain"/>
    <property type="match status" value="2"/>
</dbReference>
<dbReference type="RefSeq" id="WP_082832932.1">
    <property type="nucleotide sequence ID" value="NZ_CP016340.1"/>
</dbReference>
<feature type="binding site" evidence="7">
    <location>
        <position position="482"/>
    </location>
    <ligand>
        <name>meso-2,6-diaminopimelate</name>
        <dbReference type="ChEBI" id="CHEBI:57791"/>
    </ligand>
</feature>
<dbReference type="Pfam" id="PF01225">
    <property type="entry name" value="Mur_ligase"/>
    <property type="match status" value="2"/>
</dbReference>
<dbReference type="NCBIfam" id="TIGR01085">
    <property type="entry name" value="murE"/>
    <property type="match status" value="1"/>
</dbReference>
<dbReference type="eggNOG" id="COG0769">
    <property type="taxonomic scope" value="Bacteria"/>
</dbReference>
<dbReference type="AlphaFoldDB" id="A0A157S9G3"/>
<keyword evidence="15" id="KW-1185">Reference proteome</keyword>
<dbReference type="InterPro" id="IPR000713">
    <property type="entry name" value="Mur_ligase_N"/>
</dbReference>
<dbReference type="GO" id="GO:0000287">
    <property type="term" value="F:magnesium ion binding"/>
    <property type="evidence" value="ECO:0007669"/>
    <property type="project" value="UniProtKB-UniRule"/>
</dbReference>
<dbReference type="GO" id="GO:0051301">
    <property type="term" value="P:cell division"/>
    <property type="evidence" value="ECO:0007669"/>
    <property type="project" value="UniProtKB-KW"/>
</dbReference>
<feature type="binding site" evidence="7">
    <location>
        <position position="403"/>
    </location>
    <ligand>
        <name>meso-2,6-diaminopimelate</name>
        <dbReference type="ChEBI" id="CHEBI:57791"/>
    </ligand>
</feature>
<comment type="catalytic activity">
    <reaction evidence="7">
        <text>UDP-N-acetyl-alpha-D-muramoyl-L-alanyl-D-glutamate + meso-2,6-diaminopimelate + ATP = UDP-N-acetyl-alpha-D-muramoyl-L-alanyl-gamma-D-glutamyl-meso-2,6-diaminopimelate + ADP + phosphate + H(+)</text>
        <dbReference type="Rhea" id="RHEA:23676"/>
        <dbReference type="ChEBI" id="CHEBI:15378"/>
        <dbReference type="ChEBI" id="CHEBI:30616"/>
        <dbReference type="ChEBI" id="CHEBI:43474"/>
        <dbReference type="ChEBI" id="CHEBI:57791"/>
        <dbReference type="ChEBI" id="CHEBI:83900"/>
        <dbReference type="ChEBI" id="CHEBI:83905"/>
        <dbReference type="ChEBI" id="CHEBI:456216"/>
        <dbReference type="EC" id="6.3.2.13"/>
    </reaction>
</comment>
<dbReference type="SUPFAM" id="SSF53244">
    <property type="entry name" value="MurD-like peptide ligases, peptide-binding domain"/>
    <property type="match status" value="2"/>
</dbReference>
<dbReference type="GO" id="GO:0047480">
    <property type="term" value="F:UDP-N-acetylmuramoyl-tripeptide-D-alanyl-D-alanine ligase activity"/>
    <property type="evidence" value="ECO:0007669"/>
    <property type="project" value="UniProtKB-UniRule"/>
</dbReference>
<feature type="domain" description="Mur ligase N-terminal catalytic" evidence="11">
    <location>
        <begin position="508"/>
        <end position="556"/>
    </location>
</feature>
<dbReference type="PANTHER" id="PTHR23135:SF4">
    <property type="entry name" value="UDP-N-ACETYLMURAMOYL-L-ALANYL-D-GLUTAMATE--2,6-DIAMINOPIMELATE LIGASE MURE HOMOLOG, CHLOROPLASTIC"/>
    <property type="match status" value="1"/>
</dbReference>
<dbReference type="InterPro" id="IPR004101">
    <property type="entry name" value="Mur_ligase_C"/>
</dbReference>
<dbReference type="GeneID" id="56588038"/>
<evidence type="ECO:0000259" key="13">
    <source>
        <dbReference type="Pfam" id="PF08245"/>
    </source>
</evidence>
<protein>
    <recommendedName>
        <fullName evidence="7 8">Multifunctional fusion protein</fullName>
    </recommendedName>
    <domain>
        <recommendedName>
            <fullName evidence="7">UDP-N-acetylmuramoyl-L-alanyl-D-glutamate--2,6-diaminopimelate ligase</fullName>
            <ecNumber evidence="7">6.3.2.13</ecNumber>
        </recommendedName>
        <alternativeName>
            <fullName evidence="7">Meso-A2pm-adding enzyme</fullName>
        </alternativeName>
        <alternativeName>
            <fullName evidence="7">Meso-diaminopimelate-adding enzyme</fullName>
        </alternativeName>
        <alternativeName>
            <fullName evidence="7">UDP-MurNAc-L-Ala-D-Glu:meso-diaminopimelate ligase</fullName>
        </alternativeName>
        <alternativeName>
            <fullName evidence="7">UDP-MurNAc-tripeptide synthetase</fullName>
        </alternativeName>
        <alternativeName>
            <fullName evidence="7">UDP-N-acetylmuramyl-tripeptide synthetase</fullName>
        </alternativeName>
    </domain>
    <domain>
        <recommendedName>
            <fullName evidence="8">UDP-N-acetylmuramoyl-tripeptide--D-alanyl-D-alanine ligase</fullName>
            <ecNumber evidence="8">6.3.2.10</ecNumber>
        </recommendedName>
        <alternativeName>
            <fullName evidence="8">D-alanyl-D-alanine-adding enzyme</fullName>
        </alternativeName>
    </domain>
</protein>
<dbReference type="InterPro" id="IPR036565">
    <property type="entry name" value="Mur-like_cat_sf"/>
</dbReference>
<dbReference type="InterPro" id="IPR035911">
    <property type="entry name" value="MurE/MurF_N"/>
</dbReference>
<keyword evidence="5 8" id="KW-0131">Cell cycle</keyword>
<keyword evidence="6 8" id="KW-0961">Cell wall biogenesis/degradation</keyword>
<dbReference type="eggNOG" id="COG0770">
    <property type="taxonomic scope" value="Bacteria"/>
</dbReference>
<feature type="short sequence motif" description="Meso-diaminopimelate recognition motif" evidence="7">
    <location>
        <begin position="427"/>
        <end position="430"/>
    </location>
</feature>
<proteinExistence type="inferred from homology"/>
<comment type="pathway">
    <text evidence="8 9">Cell wall biogenesis; peptidoglycan biosynthesis.</text>
</comment>
<keyword evidence="4 8" id="KW-0573">Peptidoglycan synthesis</keyword>
<dbReference type="UniPathway" id="UPA00219"/>
<name>A0A157S9G3_9BORD</name>
<evidence type="ECO:0000256" key="1">
    <source>
        <dbReference type="ARBA" id="ARBA00005898"/>
    </source>
</evidence>
<comment type="function">
    <text evidence="7">Catalyzes the addition of meso-diaminopimelic acid to the nucleotide precursor UDP-N-acetylmuramoyl-L-alanyl-D-glutamate (UMAG) in the biosynthesis of bacterial cell-wall peptidoglycan.</text>
</comment>
<dbReference type="InterPro" id="IPR005863">
    <property type="entry name" value="UDP-N-AcMur_synth"/>
</dbReference>
<feature type="domain" description="Mur ligase C-terminal" evidence="12">
    <location>
        <begin position="803"/>
        <end position="920"/>
    </location>
</feature>
<comment type="similarity">
    <text evidence="8">Belongs to the MurCDEF family. MurF subfamily.</text>
</comment>
<dbReference type="NCBIfam" id="NF001126">
    <property type="entry name" value="PRK00139.1-4"/>
    <property type="match status" value="1"/>
</dbReference>
<evidence type="ECO:0000256" key="4">
    <source>
        <dbReference type="ARBA" id="ARBA00022984"/>
    </source>
</evidence>
<dbReference type="SUPFAM" id="SSF53623">
    <property type="entry name" value="MurD-like peptide ligases, catalytic domain"/>
    <property type="match status" value="2"/>
</dbReference>
<organism evidence="14 15">
    <name type="scientific">Bordetella trematum</name>
    <dbReference type="NCBI Taxonomy" id="123899"/>
    <lineage>
        <taxon>Bacteria</taxon>
        <taxon>Pseudomonadati</taxon>
        <taxon>Pseudomonadota</taxon>
        <taxon>Betaproteobacteria</taxon>
        <taxon>Burkholderiales</taxon>
        <taxon>Alcaligenaceae</taxon>
        <taxon>Bordetella</taxon>
    </lineage>
</organism>
<evidence type="ECO:0000259" key="11">
    <source>
        <dbReference type="Pfam" id="PF01225"/>
    </source>
</evidence>
<evidence type="ECO:0000256" key="6">
    <source>
        <dbReference type="ARBA" id="ARBA00023316"/>
    </source>
</evidence>
<dbReference type="GO" id="GO:0008765">
    <property type="term" value="F:UDP-N-acetylmuramoylalanyl-D-glutamate-2,6-diaminopimelate ligase activity"/>
    <property type="evidence" value="ECO:0007669"/>
    <property type="project" value="UniProtKB-UniRule"/>
</dbReference>
<dbReference type="GO" id="GO:0005524">
    <property type="term" value="F:ATP binding"/>
    <property type="evidence" value="ECO:0007669"/>
    <property type="project" value="UniProtKB-UniRule"/>
</dbReference>
<dbReference type="InterPro" id="IPR005761">
    <property type="entry name" value="UDP-N-AcMur-Glu-dNH2Pim_ligase"/>
</dbReference>
<comment type="subcellular location">
    <subcellularLocation>
        <location evidence="8 9">Cytoplasm</location>
    </subcellularLocation>
</comment>
<dbReference type="NCBIfam" id="TIGR01143">
    <property type="entry name" value="murF"/>
    <property type="match status" value="1"/>
</dbReference>
<dbReference type="HAMAP" id="MF_02019">
    <property type="entry name" value="MurF"/>
    <property type="match status" value="1"/>
</dbReference>
<feature type="binding site" evidence="7">
    <location>
        <position position="36"/>
    </location>
    <ligand>
        <name>UDP-N-acetyl-alpha-D-muramoyl-L-alanyl-D-glutamate</name>
        <dbReference type="ChEBI" id="CHEBI:83900"/>
    </ligand>
</feature>
<dbReference type="NCBIfam" id="NF008896">
    <property type="entry name" value="PRK11929.1"/>
    <property type="match status" value="1"/>
</dbReference>
<dbReference type="EMBL" id="LT546645">
    <property type="protein sequence ID" value="SAI67035.1"/>
    <property type="molecule type" value="Genomic_DNA"/>
</dbReference>
<keyword evidence="8" id="KW-0067">ATP-binding</keyword>
<feature type="domain" description="Mur ligase N-terminal catalytic" evidence="11">
    <location>
        <begin position="33"/>
        <end position="105"/>
    </location>
</feature>
<feature type="binding site" evidence="7">
    <location>
        <position position="34"/>
    </location>
    <ligand>
        <name>UDP-N-acetyl-alpha-D-muramoyl-L-alanyl-D-glutamate</name>
        <dbReference type="ChEBI" id="CHEBI:83900"/>
    </ligand>
</feature>